<dbReference type="OrthoDB" id="2590398at2759"/>
<dbReference type="HOGENOM" id="CLU_010551_0_0_1"/>
<protein>
    <submittedName>
        <fullName evidence="3">Uncharacterized protein</fullName>
    </submittedName>
</protein>
<feature type="compositionally biased region" description="Polar residues" evidence="1">
    <location>
        <begin position="56"/>
        <end position="75"/>
    </location>
</feature>
<feature type="region of interest" description="Disordered" evidence="1">
    <location>
        <begin position="787"/>
        <end position="819"/>
    </location>
</feature>
<feature type="region of interest" description="Disordered" evidence="1">
    <location>
        <begin position="108"/>
        <end position="176"/>
    </location>
</feature>
<dbReference type="GeneID" id="25322903"/>
<dbReference type="Gene3D" id="3.90.550.10">
    <property type="entry name" value="Spore Coat Polysaccharide Biosynthesis Protein SpsA, Chain A"/>
    <property type="match status" value="1"/>
</dbReference>
<evidence type="ECO:0000313" key="4">
    <source>
        <dbReference type="Proteomes" id="UP000054342"/>
    </source>
</evidence>
<feature type="compositionally biased region" description="Polar residues" evidence="1">
    <location>
        <begin position="114"/>
        <end position="147"/>
    </location>
</feature>
<proteinExistence type="predicted"/>
<sequence>MVSDDEKLLPQQLPRDDNGLGSFRFPWQASPQPSQQQWPLEDEEVSRIRHAATDPSRLSYSSYDFGSTRSSTSDVGSAEQGRFYREYNLNFGRRRSSISDIAPAEQRPFRTSHGFGSTRSSTSDVGPTEQRLFQSSHGFGSTRSSISDGAPAEQGLSHPEYNFGTRRSSISDVPPARRGLFHPEFDFGRRRSSLPVITAPQEAVTTENGRVSPRRRRSNSLPMIASTPPSPTFARPEKRKVIFTMSPYRRDTRFHRPGEQLLATFKGERLVEEPEEEFEPLERSETRASVRSLEKWHHLKKRRSQKVRSKLAQRIFQYSVYLFLICFVYFVLIGRPIWGGGVYYIWYVMKYVYTIQAGCAIFVSIGFFYAAGSLLVHYEPDPAPIPPEEFQAHIEKASSTALIIPCYKSAGAIEATIKAALKTFPPENIYVVANGNSPTPLDETEDVIRPYKVNHIWVPVGSKIVAQFVGAYAAYKFQYVLMIDDDCLLPAAFPIVSDRIQPGNKRGAIKCVGYTIKATGPNGSKGTIVQQLQDLEYKLSGMQRTFAGKWGSATFAHGAIALWDRDFVLKCFRHHPGFKISEDWFFGLTSRNLGGRIVMCSSVLVETEVPSGLFVGAGSRGGFGEMTVYKQRFFRWNFFFLFRQWHDWQHILFKWKLGVYSVGSKVYTFQESYETILYITGPILLSVAFAIEPAFMGMMTGVVMGMYFVIVNIFNEVTLRRKGEMVSRKVVVFYYLPYKFVLRLMNTASVYYSMYKYAQYFATRHPSIIEDDQAVELVVCSKRRPSQMPAVPEEGRPSFLRRLSSFGRSKSVDRKKSHA</sequence>
<feature type="transmembrane region" description="Helical" evidence="2">
    <location>
        <begin position="344"/>
        <end position="370"/>
    </location>
</feature>
<dbReference type="STRING" id="348802.A0A0D2EYI5"/>
<keyword evidence="2" id="KW-1133">Transmembrane helix</keyword>
<dbReference type="RefSeq" id="XP_013321392.1">
    <property type="nucleotide sequence ID" value="XM_013465938.1"/>
</dbReference>
<feature type="transmembrane region" description="Helical" evidence="2">
    <location>
        <begin position="697"/>
        <end position="719"/>
    </location>
</feature>
<feature type="compositionally biased region" description="Low complexity" evidence="1">
    <location>
        <begin position="26"/>
        <end position="39"/>
    </location>
</feature>
<dbReference type="Pfam" id="PF13641">
    <property type="entry name" value="Glyco_tranf_2_3"/>
    <property type="match status" value="1"/>
</dbReference>
<dbReference type="AlphaFoldDB" id="A0A0D2EYI5"/>
<reference evidence="3 4" key="1">
    <citation type="submission" date="2015-01" db="EMBL/GenBank/DDBJ databases">
        <title>The Genome Sequence of Exophiala xenobiotica CBS118157.</title>
        <authorList>
            <consortium name="The Broad Institute Genomics Platform"/>
            <person name="Cuomo C."/>
            <person name="de Hoog S."/>
            <person name="Gorbushina A."/>
            <person name="Stielow B."/>
            <person name="Teixiera M."/>
            <person name="Abouelleil A."/>
            <person name="Chapman S.B."/>
            <person name="Priest M."/>
            <person name="Young S.K."/>
            <person name="Wortman J."/>
            <person name="Nusbaum C."/>
            <person name="Birren B."/>
        </authorList>
    </citation>
    <scope>NUCLEOTIDE SEQUENCE [LARGE SCALE GENOMIC DNA]</scope>
    <source>
        <strain evidence="3 4">CBS 118157</strain>
    </source>
</reference>
<feature type="compositionally biased region" description="Low complexity" evidence="1">
    <location>
        <begin position="797"/>
        <end position="809"/>
    </location>
</feature>
<keyword evidence="2" id="KW-0812">Transmembrane</keyword>
<name>A0A0D2EYI5_9EURO</name>
<evidence type="ECO:0000313" key="3">
    <source>
        <dbReference type="EMBL" id="KIW60808.1"/>
    </source>
</evidence>
<feature type="region of interest" description="Disordered" evidence="1">
    <location>
        <begin position="1"/>
        <end position="78"/>
    </location>
</feature>
<organism evidence="3 4">
    <name type="scientific">Exophiala xenobiotica</name>
    <dbReference type="NCBI Taxonomy" id="348802"/>
    <lineage>
        <taxon>Eukaryota</taxon>
        <taxon>Fungi</taxon>
        <taxon>Dikarya</taxon>
        <taxon>Ascomycota</taxon>
        <taxon>Pezizomycotina</taxon>
        <taxon>Eurotiomycetes</taxon>
        <taxon>Chaetothyriomycetidae</taxon>
        <taxon>Chaetothyriales</taxon>
        <taxon>Herpotrichiellaceae</taxon>
        <taxon>Exophiala</taxon>
    </lineage>
</organism>
<feature type="region of interest" description="Disordered" evidence="1">
    <location>
        <begin position="202"/>
        <end position="233"/>
    </location>
</feature>
<gene>
    <name evidence="3" type="ORF">PV05_00995</name>
</gene>
<dbReference type="SUPFAM" id="SSF53448">
    <property type="entry name" value="Nucleotide-diphospho-sugar transferases"/>
    <property type="match status" value="1"/>
</dbReference>
<feature type="compositionally biased region" description="Basic and acidic residues" evidence="1">
    <location>
        <begin position="1"/>
        <end position="18"/>
    </location>
</feature>
<dbReference type="Proteomes" id="UP000054342">
    <property type="component" value="Unassembled WGS sequence"/>
</dbReference>
<evidence type="ECO:0000256" key="2">
    <source>
        <dbReference type="SAM" id="Phobius"/>
    </source>
</evidence>
<evidence type="ECO:0000256" key="1">
    <source>
        <dbReference type="SAM" id="MobiDB-lite"/>
    </source>
</evidence>
<accession>A0A0D2EYI5</accession>
<keyword evidence="4" id="KW-1185">Reference proteome</keyword>
<dbReference type="InterPro" id="IPR029044">
    <property type="entry name" value="Nucleotide-diphossugar_trans"/>
</dbReference>
<keyword evidence="2" id="KW-0472">Membrane</keyword>
<feature type="compositionally biased region" description="Basic and acidic residues" evidence="1">
    <location>
        <begin position="810"/>
        <end position="819"/>
    </location>
</feature>
<dbReference type="EMBL" id="KN847317">
    <property type="protein sequence ID" value="KIW60808.1"/>
    <property type="molecule type" value="Genomic_DNA"/>
</dbReference>
<feature type="transmembrane region" description="Helical" evidence="2">
    <location>
        <begin position="318"/>
        <end position="338"/>
    </location>
</feature>